<keyword evidence="5 9" id="KW-0028">Amino-acid biosynthesis</keyword>
<evidence type="ECO:0000256" key="8">
    <source>
        <dbReference type="ARBA" id="ARBA00023235"/>
    </source>
</evidence>
<evidence type="ECO:0000259" key="10">
    <source>
        <dbReference type="Pfam" id="PF00697"/>
    </source>
</evidence>
<dbReference type="InterPro" id="IPR044643">
    <property type="entry name" value="TrpF_fam"/>
</dbReference>
<dbReference type="SUPFAM" id="SSF51366">
    <property type="entry name" value="Ribulose-phoshate binding barrel"/>
    <property type="match status" value="1"/>
</dbReference>
<evidence type="ECO:0000256" key="5">
    <source>
        <dbReference type="ARBA" id="ARBA00022605"/>
    </source>
</evidence>
<comment type="similarity">
    <text evidence="9">Belongs to the TrpF family.</text>
</comment>
<dbReference type="InterPro" id="IPR013785">
    <property type="entry name" value="Aldolase_TIM"/>
</dbReference>
<dbReference type="EC" id="5.3.1.24" evidence="3 9"/>
<dbReference type="InterPro" id="IPR001240">
    <property type="entry name" value="PRAI_dom"/>
</dbReference>
<comment type="caution">
    <text evidence="11">The sequence shown here is derived from an EMBL/GenBank/DDBJ whole genome shotgun (WGS) entry which is preliminary data.</text>
</comment>
<keyword evidence="12" id="KW-1185">Reference proteome</keyword>
<feature type="domain" description="N-(5'phosphoribosyl) anthranilate isomerase (PRAI)" evidence="10">
    <location>
        <begin position="115"/>
        <end position="225"/>
    </location>
</feature>
<keyword evidence="8 9" id="KW-0413">Isomerase</keyword>
<reference evidence="12" key="1">
    <citation type="journal article" date="2019" name="Int. J. Syst. Evol. Microbiol.">
        <title>The Global Catalogue of Microorganisms (GCM) 10K type strain sequencing project: providing services to taxonomists for standard genome sequencing and annotation.</title>
        <authorList>
            <consortium name="The Broad Institute Genomics Platform"/>
            <consortium name="The Broad Institute Genome Sequencing Center for Infectious Disease"/>
            <person name="Wu L."/>
            <person name="Ma J."/>
        </authorList>
    </citation>
    <scope>NUCLEOTIDE SEQUENCE [LARGE SCALE GENOMIC DNA]</scope>
    <source>
        <strain evidence="12">CGMCC 1.15774</strain>
    </source>
</reference>
<evidence type="ECO:0000256" key="9">
    <source>
        <dbReference type="HAMAP-Rule" id="MF_00135"/>
    </source>
</evidence>
<protein>
    <recommendedName>
        <fullName evidence="4 9">N-(5'-phosphoribosyl)anthranilate isomerase</fullName>
        <shortName evidence="9">PRAI</shortName>
        <ecNumber evidence="3 9">5.3.1.24</ecNumber>
    </recommendedName>
</protein>
<dbReference type="CDD" id="cd00405">
    <property type="entry name" value="PRAI"/>
    <property type="match status" value="1"/>
</dbReference>
<evidence type="ECO:0000313" key="11">
    <source>
        <dbReference type="EMBL" id="MFC4222175.1"/>
    </source>
</evidence>
<evidence type="ECO:0000256" key="3">
    <source>
        <dbReference type="ARBA" id="ARBA00012572"/>
    </source>
</evidence>
<feature type="domain" description="N-(5'phosphoribosyl) anthranilate isomerase (PRAI)" evidence="10">
    <location>
        <begin position="15"/>
        <end position="90"/>
    </location>
</feature>
<evidence type="ECO:0000256" key="4">
    <source>
        <dbReference type="ARBA" id="ARBA00022272"/>
    </source>
</evidence>
<gene>
    <name evidence="9" type="primary">trpF</name>
    <name evidence="11" type="ORF">ACFOWS_18650</name>
</gene>
<evidence type="ECO:0000313" key="12">
    <source>
        <dbReference type="Proteomes" id="UP001595841"/>
    </source>
</evidence>
<keyword evidence="6 9" id="KW-0822">Tryptophan biosynthesis</keyword>
<comment type="catalytic activity">
    <reaction evidence="1 9">
        <text>N-(5-phospho-beta-D-ribosyl)anthranilate = 1-(2-carboxyphenylamino)-1-deoxy-D-ribulose 5-phosphate</text>
        <dbReference type="Rhea" id="RHEA:21540"/>
        <dbReference type="ChEBI" id="CHEBI:18277"/>
        <dbReference type="ChEBI" id="CHEBI:58613"/>
        <dbReference type="EC" id="5.3.1.24"/>
    </reaction>
</comment>
<dbReference type="RefSeq" id="WP_379767977.1">
    <property type="nucleotide sequence ID" value="NZ_JBHSCL010000013.1"/>
</dbReference>
<dbReference type="PANTHER" id="PTHR42894">
    <property type="entry name" value="N-(5'-PHOSPHORIBOSYL)ANTHRANILATE ISOMERASE"/>
    <property type="match status" value="1"/>
</dbReference>
<dbReference type="EMBL" id="JBHSCL010000013">
    <property type="protein sequence ID" value="MFC4222175.1"/>
    <property type="molecule type" value="Genomic_DNA"/>
</dbReference>
<dbReference type="HAMAP" id="MF_00135">
    <property type="entry name" value="PRAI"/>
    <property type="match status" value="1"/>
</dbReference>
<accession>A0ABV8PSI5</accession>
<comment type="pathway">
    <text evidence="2 9">Amino-acid biosynthesis; L-tryptophan biosynthesis; L-tryptophan from chorismate: step 3/5.</text>
</comment>
<dbReference type="Pfam" id="PF00697">
    <property type="entry name" value="PRAI"/>
    <property type="match status" value="2"/>
</dbReference>
<organism evidence="11 12">
    <name type="scientific">Flagellimonas marina</name>
    <dbReference type="NCBI Taxonomy" id="1775168"/>
    <lineage>
        <taxon>Bacteria</taxon>
        <taxon>Pseudomonadati</taxon>
        <taxon>Bacteroidota</taxon>
        <taxon>Flavobacteriia</taxon>
        <taxon>Flavobacteriales</taxon>
        <taxon>Flavobacteriaceae</taxon>
        <taxon>Flagellimonas</taxon>
    </lineage>
</organism>
<dbReference type="Gene3D" id="3.20.20.70">
    <property type="entry name" value="Aldolase class I"/>
    <property type="match status" value="1"/>
</dbReference>
<evidence type="ECO:0000256" key="7">
    <source>
        <dbReference type="ARBA" id="ARBA00023141"/>
    </source>
</evidence>
<keyword evidence="7 9" id="KW-0057">Aromatic amino acid biosynthesis</keyword>
<dbReference type="InterPro" id="IPR011060">
    <property type="entry name" value="RibuloseP-bd_barrel"/>
</dbReference>
<evidence type="ECO:0000256" key="1">
    <source>
        <dbReference type="ARBA" id="ARBA00001164"/>
    </source>
</evidence>
<dbReference type="GO" id="GO:0016853">
    <property type="term" value="F:isomerase activity"/>
    <property type="evidence" value="ECO:0007669"/>
    <property type="project" value="UniProtKB-KW"/>
</dbReference>
<evidence type="ECO:0000256" key="2">
    <source>
        <dbReference type="ARBA" id="ARBA00004664"/>
    </source>
</evidence>
<sequence>MKLKICGMHHNPTDVAQLQPDYLGFIFWEPSSRYFKGVMPQLPKSIKKVGVFVDATVEEVLEKVAQYHLDTVQLHGKESPEYCLELKENFLSFRAQSRKKKVVPLDGVSTTLDLTNLEIIKVFSIKDDFDFSVLKDYENVCDFFLFDTKGKLPGGNGYTFDWSILENYASTKPFFLSGGIGLESLEKLKEFIKSPASKYCYAIDVNSRFETEPGLKNIKQLKVFQESLSEF</sequence>
<name>A0ABV8PSI5_9FLAO</name>
<proteinExistence type="inferred from homology"/>
<evidence type="ECO:0000256" key="6">
    <source>
        <dbReference type="ARBA" id="ARBA00022822"/>
    </source>
</evidence>
<dbReference type="Proteomes" id="UP001595841">
    <property type="component" value="Unassembled WGS sequence"/>
</dbReference>
<dbReference type="PANTHER" id="PTHR42894:SF1">
    <property type="entry name" value="N-(5'-PHOSPHORIBOSYL)ANTHRANILATE ISOMERASE"/>
    <property type="match status" value="1"/>
</dbReference>